<evidence type="ECO:0000313" key="8">
    <source>
        <dbReference type="EMBL" id="AVR47134.1"/>
    </source>
</evidence>
<dbReference type="RefSeq" id="WP_107013903.1">
    <property type="nucleotide sequence ID" value="NZ_CP028136.1"/>
</dbReference>
<keyword evidence="2" id="KW-0732">Signal</keyword>
<organism evidence="8 9">
    <name type="scientific">Christiangramia fulva</name>
    <dbReference type="NCBI Taxonomy" id="2126553"/>
    <lineage>
        <taxon>Bacteria</taxon>
        <taxon>Pseudomonadati</taxon>
        <taxon>Bacteroidota</taxon>
        <taxon>Flavobacteriia</taxon>
        <taxon>Flavobacteriales</taxon>
        <taxon>Flavobacteriaceae</taxon>
        <taxon>Christiangramia</taxon>
    </lineage>
</organism>
<dbReference type="EMBL" id="CP028136">
    <property type="protein sequence ID" value="AVR47134.1"/>
    <property type="molecule type" value="Genomic_DNA"/>
</dbReference>
<accession>A0A2R3ZAA3</accession>
<dbReference type="CDD" id="cd14792">
    <property type="entry name" value="GH27"/>
    <property type="match status" value="1"/>
</dbReference>
<reference evidence="9" key="1">
    <citation type="submission" date="2018-03" db="EMBL/GenBank/DDBJ databases">
        <title>Gramella fulva sp. nov., isolated from a dry surface of tidal flat.</title>
        <authorList>
            <person name="Hwang S.H."/>
            <person name="Hwang W.M."/>
            <person name="Kang K."/>
            <person name="Ahn T.-Y."/>
        </authorList>
    </citation>
    <scope>NUCLEOTIDE SEQUENCE [LARGE SCALE GENOMIC DNA]</scope>
    <source>
        <strain evidence="9">SH35</strain>
    </source>
</reference>
<dbReference type="PANTHER" id="PTHR11452:SF75">
    <property type="entry name" value="ALPHA-GALACTOSIDASE MEL1"/>
    <property type="match status" value="1"/>
</dbReference>
<dbReference type="InterPro" id="IPR041233">
    <property type="entry name" value="Melibiase_C"/>
</dbReference>
<dbReference type="EC" id="3.2.1.22" evidence="6"/>
<comment type="catalytic activity">
    <reaction evidence="6">
        <text>Hydrolysis of terminal, non-reducing alpha-D-galactose residues in alpha-D-galactosides, including galactose oligosaccharides, galactomannans and galactolipids.</text>
        <dbReference type="EC" id="3.2.1.22"/>
    </reaction>
</comment>
<dbReference type="GO" id="GO:0005975">
    <property type="term" value="P:carbohydrate metabolic process"/>
    <property type="evidence" value="ECO:0007669"/>
    <property type="project" value="InterPro"/>
</dbReference>
<evidence type="ECO:0000256" key="2">
    <source>
        <dbReference type="ARBA" id="ARBA00022729"/>
    </source>
</evidence>
<comment type="similarity">
    <text evidence="1 6">Belongs to the glycosyl hydrolase 27 family.</text>
</comment>
<keyword evidence="9" id="KW-1185">Reference proteome</keyword>
<keyword evidence="3 6" id="KW-0378">Hydrolase</keyword>
<sequence>MGWASWNHYGIHINEKIIKGQGNAIIETGMREAGYNYINIDDGYFGGRNQEGKLLINTKKFPSGMKALAKYLHDKGLKAGIYTDAGINTCASIWDNDTIGVGMGLYGHEVQDLTLMLKEWNYDFIKVDWCGGKNLGLDDRSRYMMLGKIIYAINPKVNYNICRWKFPGDWVIYPANSWRISGDIANNFESVMHIIDQNANLWPYSGPGHVNDMDMLKMGRGMTYEEDKTHFSMWCMLNSPLIAGNDLTKISRATLEILTNKELIALNQDPLVYQARRVIDNGDTEVWAKPLTSTMSGKVAVALLNRSNKEQIIKFSLEAVGLDSQTAVNIRDLWKHKDLETRVRKDLSAKVLPHGTVVLKIKGKALPYNIFQYDSAAFPQN</sequence>
<dbReference type="KEGG" id="grs:C7S20_18805"/>
<dbReference type="SUPFAM" id="SSF51011">
    <property type="entry name" value="Glycosyl hydrolase domain"/>
    <property type="match status" value="1"/>
</dbReference>
<dbReference type="Gene3D" id="3.20.20.70">
    <property type="entry name" value="Aldolase class I"/>
    <property type="match status" value="1"/>
</dbReference>
<protein>
    <recommendedName>
        <fullName evidence="6">Alpha-galactosidase</fullName>
        <ecNumber evidence="6">3.2.1.22</ecNumber>
    </recommendedName>
    <alternativeName>
        <fullName evidence="6">Melibiase</fullName>
    </alternativeName>
</protein>
<dbReference type="Proteomes" id="UP000241507">
    <property type="component" value="Chromosome"/>
</dbReference>
<dbReference type="PANTHER" id="PTHR11452">
    <property type="entry name" value="ALPHA-GALACTOSIDASE/ALPHA-N-ACETYLGALACTOSAMINIDASE"/>
    <property type="match status" value="1"/>
</dbReference>
<evidence type="ECO:0000313" key="9">
    <source>
        <dbReference type="Proteomes" id="UP000241507"/>
    </source>
</evidence>
<keyword evidence="5 6" id="KW-0326">Glycosidase</keyword>
<name>A0A2R3ZAA3_9FLAO</name>
<dbReference type="OrthoDB" id="9807519at2"/>
<evidence type="ECO:0000256" key="6">
    <source>
        <dbReference type="RuleBase" id="RU361168"/>
    </source>
</evidence>
<dbReference type="FunFam" id="2.60.40.1180:FF:000008">
    <property type="entry name" value="Alpha-galactosidase"/>
    <property type="match status" value="1"/>
</dbReference>
<evidence type="ECO:0000256" key="4">
    <source>
        <dbReference type="ARBA" id="ARBA00023157"/>
    </source>
</evidence>
<proteinExistence type="inferred from homology"/>
<evidence type="ECO:0000259" key="7">
    <source>
        <dbReference type="Pfam" id="PF17801"/>
    </source>
</evidence>
<dbReference type="SUPFAM" id="SSF51445">
    <property type="entry name" value="(Trans)glycosidases"/>
    <property type="match status" value="1"/>
</dbReference>
<dbReference type="InterPro" id="IPR013780">
    <property type="entry name" value="Glyco_hydro_b"/>
</dbReference>
<dbReference type="Pfam" id="PF16499">
    <property type="entry name" value="Melibiase_2"/>
    <property type="match status" value="1"/>
</dbReference>
<dbReference type="InterPro" id="IPR002241">
    <property type="entry name" value="Glyco_hydro_27"/>
</dbReference>
<evidence type="ECO:0000256" key="1">
    <source>
        <dbReference type="ARBA" id="ARBA00009743"/>
    </source>
</evidence>
<evidence type="ECO:0000256" key="5">
    <source>
        <dbReference type="ARBA" id="ARBA00023295"/>
    </source>
</evidence>
<dbReference type="AlphaFoldDB" id="A0A2R3ZAA3"/>
<dbReference type="InterPro" id="IPR017853">
    <property type="entry name" value="GH"/>
</dbReference>
<dbReference type="Gene3D" id="2.60.40.1180">
    <property type="entry name" value="Golgi alpha-mannosidase II"/>
    <property type="match status" value="1"/>
</dbReference>
<dbReference type="InterPro" id="IPR013785">
    <property type="entry name" value="Aldolase_TIM"/>
</dbReference>
<evidence type="ECO:0000256" key="3">
    <source>
        <dbReference type="ARBA" id="ARBA00022801"/>
    </source>
</evidence>
<gene>
    <name evidence="8" type="ORF">C7S20_18805</name>
</gene>
<feature type="domain" description="Alpha galactosidase C-terminal" evidence="7">
    <location>
        <begin position="282"/>
        <end position="361"/>
    </location>
</feature>
<dbReference type="PRINTS" id="PR00740">
    <property type="entry name" value="GLHYDRLASE27"/>
</dbReference>
<dbReference type="Pfam" id="PF17801">
    <property type="entry name" value="Melibiase_C"/>
    <property type="match status" value="1"/>
</dbReference>
<dbReference type="GO" id="GO:0004557">
    <property type="term" value="F:alpha-galactosidase activity"/>
    <property type="evidence" value="ECO:0007669"/>
    <property type="project" value="UniProtKB-EC"/>
</dbReference>
<keyword evidence="4 6" id="KW-1015">Disulfide bond</keyword>